<comment type="similarity">
    <text evidence="7">Belongs to the D-lyxose ketol-isomerase family.</text>
</comment>
<dbReference type="RefSeq" id="WP_085101153.1">
    <property type="nucleotide sequence ID" value="NZ_FWZU01000002.1"/>
</dbReference>
<dbReference type="InterPro" id="IPR011051">
    <property type="entry name" value="RmlC_Cupin_sf"/>
</dbReference>
<evidence type="ECO:0000256" key="3">
    <source>
        <dbReference type="ARBA" id="ARBA00023211"/>
    </source>
</evidence>
<comment type="cofactor">
    <cofactor evidence="1">
        <name>Mn(2+)</name>
        <dbReference type="ChEBI" id="CHEBI:29035"/>
    </cofactor>
</comment>
<evidence type="ECO:0000256" key="1">
    <source>
        <dbReference type="ARBA" id="ARBA00001936"/>
    </source>
</evidence>
<dbReference type="SUPFAM" id="SSF51182">
    <property type="entry name" value="RmlC-like cupins"/>
    <property type="match status" value="1"/>
</dbReference>
<protein>
    <recommendedName>
        <fullName evidence="8">D-lyxose ketol-isomerase</fullName>
        <ecNumber evidence="8">5.3.1.15</ecNumber>
    </recommendedName>
</protein>
<keyword evidence="4" id="KW-0413">Isomerase</keyword>
<dbReference type="EMBL" id="FWZU01000002">
    <property type="protein sequence ID" value="SMF09655.1"/>
    <property type="molecule type" value="Genomic_DNA"/>
</dbReference>
<dbReference type="CDD" id="cd20309">
    <property type="entry name" value="cupin_EcSI"/>
    <property type="match status" value="1"/>
</dbReference>
<evidence type="ECO:0000256" key="6">
    <source>
        <dbReference type="ARBA" id="ARBA00044907"/>
    </source>
</evidence>
<keyword evidence="10" id="KW-1185">Reference proteome</keyword>
<dbReference type="InterPro" id="IPR047581">
    <property type="entry name" value="EcSI_cupin"/>
</dbReference>
<evidence type="ECO:0000256" key="7">
    <source>
        <dbReference type="ARBA" id="ARBA00044951"/>
    </source>
</evidence>
<evidence type="ECO:0000313" key="9">
    <source>
        <dbReference type="EMBL" id="SMF09655.1"/>
    </source>
</evidence>
<dbReference type="InterPro" id="IPR010864">
    <property type="entry name" value="D-lyxose_isomer"/>
</dbReference>
<dbReference type="GO" id="GO:0047828">
    <property type="term" value="F:D-lyxose ketol-isomerase activity"/>
    <property type="evidence" value="ECO:0007669"/>
    <property type="project" value="UniProtKB-EC"/>
</dbReference>
<evidence type="ECO:0000256" key="2">
    <source>
        <dbReference type="ARBA" id="ARBA00022723"/>
    </source>
</evidence>
<dbReference type="GO" id="GO:0046872">
    <property type="term" value="F:metal ion binding"/>
    <property type="evidence" value="ECO:0007669"/>
    <property type="project" value="UniProtKB-KW"/>
</dbReference>
<dbReference type="Gene3D" id="2.60.120.10">
    <property type="entry name" value="Jelly Rolls"/>
    <property type="match status" value="1"/>
</dbReference>
<dbReference type="OrthoDB" id="27002at2"/>
<evidence type="ECO:0000256" key="5">
    <source>
        <dbReference type="ARBA" id="ARBA00023277"/>
    </source>
</evidence>
<keyword evidence="3" id="KW-0464">Manganese</keyword>
<evidence type="ECO:0000256" key="8">
    <source>
        <dbReference type="ARBA" id="ARBA00044972"/>
    </source>
</evidence>
<dbReference type="STRING" id="1519643.SAMN06295933_1712"/>
<accession>A0A1X7D774</accession>
<name>A0A1X7D774_9BACT</name>
<organism evidence="9 10">
    <name type="scientific">Desulfovibrio gilichinskyi</name>
    <dbReference type="NCBI Taxonomy" id="1519643"/>
    <lineage>
        <taxon>Bacteria</taxon>
        <taxon>Pseudomonadati</taxon>
        <taxon>Thermodesulfobacteriota</taxon>
        <taxon>Desulfovibrionia</taxon>
        <taxon>Desulfovibrionales</taxon>
        <taxon>Desulfovibrionaceae</taxon>
        <taxon>Desulfovibrio</taxon>
    </lineage>
</organism>
<gene>
    <name evidence="9" type="ORF">SAMN06295933_1712</name>
</gene>
<dbReference type="InterPro" id="IPR014710">
    <property type="entry name" value="RmlC-like_jellyroll"/>
</dbReference>
<evidence type="ECO:0000256" key="4">
    <source>
        <dbReference type="ARBA" id="ARBA00023235"/>
    </source>
</evidence>
<reference evidence="10" key="1">
    <citation type="submission" date="2017-04" db="EMBL/GenBank/DDBJ databases">
        <authorList>
            <person name="Varghese N."/>
            <person name="Submissions S."/>
        </authorList>
    </citation>
    <scope>NUCLEOTIDE SEQUENCE [LARGE SCALE GENOMIC DNA]</scope>
    <source>
        <strain evidence="10">K3S</strain>
    </source>
</reference>
<proteinExistence type="inferred from homology"/>
<dbReference type="EC" id="5.3.1.15" evidence="8"/>
<dbReference type="Proteomes" id="UP000192906">
    <property type="component" value="Unassembled WGS sequence"/>
</dbReference>
<dbReference type="AlphaFoldDB" id="A0A1X7D774"/>
<sequence>MKRSEVNALISKAKDFYQHHHFSLPKWGFWGPENWKGKGDSEVVRNLLGWDLTDYGKGDFDSLGLILFTIRNGNLATGDAKPYAEKIMILREGQVCPMHFHWSKREDIINRAGGNLVIKLYGSDENEALSDTPLDVSVDGFVRTIEAGSEVILTPGESICLEPGMYHAFYCETGTGDVMVGEVSAVNDDNLDNRFHEPLPRFPQIEEDEEPVHLLVTDYEKYV</sequence>
<comment type="catalytic activity">
    <reaction evidence="6">
        <text>D-lyxose = D-xylulose</text>
        <dbReference type="Rhea" id="RHEA:14201"/>
        <dbReference type="ChEBI" id="CHEBI:16789"/>
        <dbReference type="ChEBI" id="CHEBI:17140"/>
        <dbReference type="EC" id="5.3.1.15"/>
    </reaction>
</comment>
<dbReference type="Pfam" id="PF07385">
    <property type="entry name" value="Lyx_isomer"/>
    <property type="match status" value="1"/>
</dbReference>
<keyword evidence="5" id="KW-0119">Carbohydrate metabolism</keyword>
<keyword evidence="2" id="KW-0479">Metal-binding</keyword>
<evidence type="ECO:0000313" key="10">
    <source>
        <dbReference type="Proteomes" id="UP000192906"/>
    </source>
</evidence>